<evidence type="ECO:0000313" key="4">
    <source>
        <dbReference type="Proteomes" id="UP001174936"/>
    </source>
</evidence>
<feature type="transmembrane region" description="Helical" evidence="2">
    <location>
        <begin position="704"/>
        <end position="722"/>
    </location>
</feature>
<protein>
    <submittedName>
        <fullName evidence="3">Uncharacterized protein</fullName>
    </submittedName>
</protein>
<dbReference type="PANTHER" id="PTHR37544">
    <property type="entry name" value="SPRAY-RELATED"/>
    <property type="match status" value="1"/>
</dbReference>
<evidence type="ECO:0000313" key="3">
    <source>
        <dbReference type="EMBL" id="KAK0646961.1"/>
    </source>
</evidence>
<reference evidence="3" key="1">
    <citation type="submission" date="2023-06" db="EMBL/GenBank/DDBJ databases">
        <title>Genome-scale phylogeny and comparative genomics of the fungal order Sordariales.</title>
        <authorList>
            <consortium name="Lawrence Berkeley National Laboratory"/>
            <person name="Hensen N."/>
            <person name="Bonometti L."/>
            <person name="Westerberg I."/>
            <person name="Brannstrom I.O."/>
            <person name="Guillou S."/>
            <person name="Cros-Aarteil S."/>
            <person name="Calhoun S."/>
            <person name="Haridas S."/>
            <person name="Kuo A."/>
            <person name="Mondo S."/>
            <person name="Pangilinan J."/>
            <person name="Riley R."/>
            <person name="Labutti K."/>
            <person name="Andreopoulos B."/>
            <person name="Lipzen A."/>
            <person name="Chen C."/>
            <person name="Yanf M."/>
            <person name="Daum C."/>
            <person name="Ng V."/>
            <person name="Clum A."/>
            <person name="Steindorff A."/>
            <person name="Ohm R."/>
            <person name="Martin F."/>
            <person name="Silar P."/>
            <person name="Natvig D."/>
            <person name="Lalanne C."/>
            <person name="Gautier V."/>
            <person name="Ament-Velasquez S.L."/>
            <person name="Kruys A."/>
            <person name="Hutchinson M.I."/>
            <person name="Powell A.J."/>
            <person name="Barry K."/>
            <person name="Miller A.N."/>
            <person name="Grigoriev I.V."/>
            <person name="Debuchy R."/>
            <person name="Gladieux P."/>
            <person name="Thoren M.H."/>
            <person name="Johannesson H."/>
        </authorList>
    </citation>
    <scope>NUCLEOTIDE SEQUENCE</scope>
    <source>
        <strain evidence="3">SMH2532-1</strain>
    </source>
</reference>
<dbReference type="InterPro" id="IPR021840">
    <property type="entry name" value="DUF3433"/>
</dbReference>
<dbReference type="AlphaFoldDB" id="A0AA39Y8H3"/>
<feature type="region of interest" description="Disordered" evidence="1">
    <location>
        <begin position="99"/>
        <end position="151"/>
    </location>
</feature>
<sequence>MSKMPPRSQKIAKTTSVSDAPRTDAEYKPVPLRWWYLSTVLCYICVLCLLLELSFSKLPQVNNRRLGSNSEDVPNPLNSTHLDSTFNTVDTLKPMAKRSTTIRRPRSFNGTMEGFNSTANATSSSSASGNKTLTPPSNQTTDLGRPDTSTKYAGRDQYADLLANAVIIRYRLNTVWVHDSTGWEQVPVFPDMDVSDRCVSYKVDHYFTDNPQDYRALVLFDRERAAQLGPRYANVPASVFFCFEEGEPCNQYHRTMADSVVYDVVPEQDCWNRESSAGTTFTYPKRTTEGSRALVTTSVVTQVTLPPTTSTLATIVTNPDGKISTSILTTTIPGRVVATTMPITTLVDAPNRRVATVGGTVMTLFDSLGRPTATTTSLSSGTIPQRTTTLFDAQGRPTATQTLDVSLSTTLVTLYDPDTGKPTATATQYLVPIPTTPPKVDPSSIITVYPLSRFAYYAASFLPVLLATILAIPIQVLNRTLREMAPFTALSRSDARYKDSLGLKMEGSLINDPLGAVRSAFKSRQPLLLMSDLLVVLGMVVTSLASEGVGATLQGECLEQSFRGCWMSLAVVKAPARAGEGILIAMGVIALGMLVLAGRWSVRVRGDPRSLAGVAGLLTAEDGRLRTLMREVEVGKMKQSLGGYRFKLENGGVVVAKADDRAVANKRWWKRGWNRGTRRRPASDDGAKSRSGLSTILLEHGSRALLLAVLCTMLTIVVYYGSEKRSQTDRLEVFMNSQTAGVAFLFTAAGTFIDLFWDHLYSRCEMHVPYRRLSSSHPSLSAELTRLRSSNIFSGFCRAVKHRDWLIGAVAFAGLLAKSLPLLLSNIPFRLTLTWTTFVTCTWMSVAFMAVMILVVLVLLLIRQPPMPVDPGTLAGQMYYVCDSWILMDLQGFANMDAAAQARYLSKIGALYRFGAMVGVSGRKRIGVDYVD</sequence>
<dbReference type="Proteomes" id="UP001174936">
    <property type="component" value="Unassembled WGS sequence"/>
</dbReference>
<keyword evidence="2" id="KW-1133">Transmembrane helix</keyword>
<proteinExistence type="predicted"/>
<keyword evidence="2" id="KW-0472">Membrane</keyword>
<feature type="transmembrane region" description="Helical" evidence="2">
    <location>
        <begin position="843"/>
        <end position="862"/>
    </location>
</feature>
<evidence type="ECO:0000256" key="2">
    <source>
        <dbReference type="SAM" id="Phobius"/>
    </source>
</evidence>
<gene>
    <name evidence="3" type="ORF">B0T16DRAFT_171216</name>
</gene>
<accession>A0AA39Y8H3</accession>
<organism evidence="3 4">
    <name type="scientific">Cercophora newfieldiana</name>
    <dbReference type="NCBI Taxonomy" id="92897"/>
    <lineage>
        <taxon>Eukaryota</taxon>
        <taxon>Fungi</taxon>
        <taxon>Dikarya</taxon>
        <taxon>Ascomycota</taxon>
        <taxon>Pezizomycotina</taxon>
        <taxon>Sordariomycetes</taxon>
        <taxon>Sordariomycetidae</taxon>
        <taxon>Sordariales</taxon>
        <taxon>Lasiosphaeriaceae</taxon>
        <taxon>Cercophora</taxon>
    </lineage>
</organism>
<evidence type="ECO:0000256" key="1">
    <source>
        <dbReference type="SAM" id="MobiDB-lite"/>
    </source>
</evidence>
<dbReference type="Pfam" id="PF11915">
    <property type="entry name" value="DUF3433"/>
    <property type="match status" value="2"/>
</dbReference>
<feature type="compositionally biased region" description="Low complexity" evidence="1">
    <location>
        <begin position="116"/>
        <end position="128"/>
    </location>
</feature>
<feature type="compositionally biased region" description="Polar residues" evidence="1">
    <location>
        <begin position="129"/>
        <end position="151"/>
    </location>
</feature>
<feature type="transmembrane region" description="Helical" evidence="2">
    <location>
        <begin position="742"/>
        <end position="761"/>
    </location>
</feature>
<feature type="transmembrane region" description="Helical" evidence="2">
    <location>
        <begin position="34"/>
        <end position="55"/>
    </location>
</feature>
<feature type="transmembrane region" description="Helical" evidence="2">
    <location>
        <begin position="805"/>
        <end position="823"/>
    </location>
</feature>
<keyword evidence="2" id="KW-0812">Transmembrane</keyword>
<keyword evidence="4" id="KW-1185">Reference proteome</keyword>
<dbReference type="EMBL" id="JAULSV010000004">
    <property type="protein sequence ID" value="KAK0646961.1"/>
    <property type="molecule type" value="Genomic_DNA"/>
</dbReference>
<feature type="transmembrane region" description="Helical" evidence="2">
    <location>
        <begin position="527"/>
        <end position="545"/>
    </location>
</feature>
<dbReference type="PANTHER" id="PTHR37544:SF3">
    <property type="entry name" value="SPRAY"/>
    <property type="match status" value="1"/>
</dbReference>
<feature type="region of interest" description="Disordered" evidence="1">
    <location>
        <begin position="1"/>
        <end position="23"/>
    </location>
</feature>
<feature type="transmembrane region" description="Helical" evidence="2">
    <location>
        <begin position="454"/>
        <end position="474"/>
    </location>
</feature>
<feature type="transmembrane region" description="Helical" evidence="2">
    <location>
        <begin position="582"/>
        <end position="602"/>
    </location>
</feature>
<comment type="caution">
    <text evidence="3">The sequence shown here is derived from an EMBL/GenBank/DDBJ whole genome shotgun (WGS) entry which is preliminary data.</text>
</comment>
<name>A0AA39Y8H3_9PEZI</name>